<evidence type="ECO:0000259" key="1">
    <source>
        <dbReference type="Pfam" id="PF00884"/>
    </source>
</evidence>
<sequence length="72" mass="7982">MPICAPSGAVLLTGKHSFVNGKIVNVLAFNWQQDNFPELLQANGYQTDMIGKIHMDEISQGFDFFLVLPEQG</sequence>
<dbReference type="Pfam" id="PF00884">
    <property type="entry name" value="Sulfatase"/>
    <property type="match status" value="1"/>
</dbReference>
<dbReference type="EMBL" id="FNZH01000007">
    <property type="protein sequence ID" value="SEJ65796.1"/>
    <property type="molecule type" value="Genomic_DNA"/>
</dbReference>
<dbReference type="InterPro" id="IPR017850">
    <property type="entry name" value="Alkaline_phosphatase_core_sf"/>
</dbReference>
<gene>
    <name evidence="2" type="ORF">SAMN05192553_107119</name>
</gene>
<dbReference type="Gene3D" id="3.40.720.10">
    <property type="entry name" value="Alkaline Phosphatase, subunit A"/>
    <property type="match status" value="1"/>
</dbReference>
<evidence type="ECO:0000313" key="3">
    <source>
        <dbReference type="Proteomes" id="UP000199403"/>
    </source>
</evidence>
<dbReference type="AlphaFoldDB" id="A0A1H7ALL3"/>
<proteinExistence type="predicted"/>
<dbReference type="Proteomes" id="UP000199403">
    <property type="component" value="Unassembled WGS sequence"/>
</dbReference>
<feature type="domain" description="Sulfatase N-terminal" evidence="1">
    <location>
        <begin position="2"/>
        <end position="65"/>
    </location>
</feature>
<evidence type="ECO:0000313" key="2">
    <source>
        <dbReference type="EMBL" id="SEJ65796.1"/>
    </source>
</evidence>
<reference evidence="3" key="1">
    <citation type="submission" date="2016-10" db="EMBL/GenBank/DDBJ databases">
        <authorList>
            <person name="Varghese N."/>
            <person name="Submissions S."/>
        </authorList>
    </citation>
    <scope>NUCLEOTIDE SEQUENCE [LARGE SCALE GENOMIC DNA]</scope>
    <source>
        <strain evidence="3">IBRC-M 10761</strain>
    </source>
</reference>
<keyword evidence="3" id="KW-1185">Reference proteome</keyword>
<dbReference type="SUPFAM" id="SSF53649">
    <property type="entry name" value="Alkaline phosphatase-like"/>
    <property type="match status" value="1"/>
</dbReference>
<protein>
    <submittedName>
        <fullName evidence="2">Sulfatase</fullName>
    </submittedName>
</protein>
<organism evidence="2 3">
    <name type="scientific">Cyclobacterium xiamenense</name>
    <dbReference type="NCBI Taxonomy" id="1297121"/>
    <lineage>
        <taxon>Bacteria</taxon>
        <taxon>Pseudomonadati</taxon>
        <taxon>Bacteroidota</taxon>
        <taxon>Cytophagia</taxon>
        <taxon>Cytophagales</taxon>
        <taxon>Cyclobacteriaceae</taxon>
        <taxon>Cyclobacterium</taxon>
    </lineage>
</organism>
<accession>A0A1H7ALL3</accession>
<name>A0A1H7ALL3_9BACT</name>
<dbReference type="InterPro" id="IPR000917">
    <property type="entry name" value="Sulfatase_N"/>
</dbReference>
<dbReference type="STRING" id="1416801.SAMN05192553_107119"/>